<accession>A0AAV8XIW0</accession>
<organism evidence="2 3">
    <name type="scientific">Aromia moschata</name>
    <dbReference type="NCBI Taxonomy" id="1265417"/>
    <lineage>
        <taxon>Eukaryota</taxon>
        <taxon>Metazoa</taxon>
        <taxon>Ecdysozoa</taxon>
        <taxon>Arthropoda</taxon>
        <taxon>Hexapoda</taxon>
        <taxon>Insecta</taxon>
        <taxon>Pterygota</taxon>
        <taxon>Neoptera</taxon>
        <taxon>Endopterygota</taxon>
        <taxon>Coleoptera</taxon>
        <taxon>Polyphaga</taxon>
        <taxon>Cucujiformia</taxon>
        <taxon>Chrysomeloidea</taxon>
        <taxon>Cerambycidae</taxon>
        <taxon>Cerambycinae</taxon>
        <taxon>Callichromatini</taxon>
        <taxon>Aromia</taxon>
    </lineage>
</organism>
<feature type="region of interest" description="Disordered" evidence="1">
    <location>
        <begin position="31"/>
        <end position="296"/>
    </location>
</feature>
<feature type="compositionally biased region" description="Basic residues" evidence="1">
    <location>
        <begin position="599"/>
        <end position="621"/>
    </location>
</feature>
<feature type="compositionally biased region" description="Acidic residues" evidence="1">
    <location>
        <begin position="690"/>
        <end position="714"/>
    </location>
</feature>
<evidence type="ECO:0000313" key="2">
    <source>
        <dbReference type="EMBL" id="KAJ8938772.1"/>
    </source>
</evidence>
<dbReference type="Proteomes" id="UP001162162">
    <property type="component" value="Unassembled WGS sequence"/>
</dbReference>
<name>A0AAV8XIW0_9CUCU</name>
<feature type="compositionally biased region" description="Basic and acidic residues" evidence="1">
    <location>
        <begin position="225"/>
        <end position="255"/>
    </location>
</feature>
<proteinExistence type="predicted"/>
<feature type="compositionally biased region" description="Basic and acidic residues" evidence="1">
    <location>
        <begin position="569"/>
        <end position="579"/>
    </location>
</feature>
<feature type="compositionally biased region" description="Acidic residues" evidence="1">
    <location>
        <begin position="517"/>
        <end position="527"/>
    </location>
</feature>
<feature type="compositionally biased region" description="Basic and acidic residues" evidence="1">
    <location>
        <begin position="633"/>
        <end position="689"/>
    </location>
</feature>
<dbReference type="AlphaFoldDB" id="A0AAV8XIW0"/>
<protein>
    <submittedName>
        <fullName evidence="2">Uncharacterized protein</fullName>
    </submittedName>
</protein>
<feature type="region of interest" description="Disordered" evidence="1">
    <location>
        <begin position="328"/>
        <end position="502"/>
    </location>
</feature>
<reference evidence="2" key="1">
    <citation type="journal article" date="2023" name="Insect Mol. Biol.">
        <title>Genome sequencing provides insights into the evolution of gene families encoding plant cell wall-degrading enzymes in longhorned beetles.</title>
        <authorList>
            <person name="Shin N.R."/>
            <person name="Okamura Y."/>
            <person name="Kirsch R."/>
            <person name="Pauchet Y."/>
        </authorList>
    </citation>
    <scope>NUCLEOTIDE SEQUENCE</scope>
    <source>
        <strain evidence="2">AMC_N1</strain>
    </source>
</reference>
<feature type="compositionally biased region" description="Low complexity" evidence="1">
    <location>
        <begin position="335"/>
        <end position="346"/>
    </location>
</feature>
<feature type="compositionally biased region" description="Basic and acidic residues" evidence="1">
    <location>
        <begin position="407"/>
        <end position="476"/>
    </location>
</feature>
<feature type="compositionally biased region" description="Acidic residues" evidence="1">
    <location>
        <begin position="151"/>
        <end position="166"/>
    </location>
</feature>
<feature type="compositionally biased region" description="Basic and acidic residues" evidence="1">
    <location>
        <begin position="101"/>
        <end position="112"/>
    </location>
</feature>
<evidence type="ECO:0000313" key="3">
    <source>
        <dbReference type="Proteomes" id="UP001162162"/>
    </source>
</evidence>
<dbReference type="EMBL" id="JAPWTK010000535">
    <property type="protein sequence ID" value="KAJ8938772.1"/>
    <property type="molecule type" value="Genomic_DNA"/>
</dbReference>
<feature type="compositionally biased region" description="Basic and acidic residues" evidence="1">
    <location>
        <begin position="377"/>
        <end position="387"/>
    </location>
</feature>
<feature type="compositionally biased region" description="Basic and acidic residues" evidence="1">
    <location>
        <begin position="125"/>
        <end position="150"/>
    </location>
</feature>
<feature type="compositionally biased region" description="Polar residues" evidence="1">
    <location>
        <begin position="79"/>
        <end position="98"/>
    </location>
</feature>
<comment type="caution">
    <text evidence="2">The sequence shown here is derived from an EMBL/GenBank/DDBJ whole genome shotgun (WGS) entry which is preliminary data.</text>
</comment>
<feature type="compositionally biased region" description="Basic and acidic residues" evidence="1">
    <location>
        <begin position="545"/>
        <end position="559"/>
    </location>
</feature>
<gene>
    <name evidence="2" type="ORF">NQ318_009127</name>
</gene>
<keyword evidence="3" id="KW-1185">Reference proteome</keyword>
<evidence type="ECO:0000256" key="1">
    <source>
        <dbReference type="SAM" id="MobiDB-lite"/>
    </source>
</evidence>
<sequence length="822" mass="93863">MGDANKLPTSDDEEDLEALRLAALQSLKKKNAAVNGMNQQRHTLHLDSDKRNRYNRSMKSMQGRRGGRFFGPHPGRTGKSAQFNNRVRNTNLISIPTISSEEEKVEERKSDDGGGATLTLPQDRYCGKEKKEEKSDEGTSKFTRYDKSDESESESEEEEAASSEDDSPGKLKRANSLEALMEELDAEIQGKTIVKEEKPAKEEKPKKKVKKKKRTSPEVVSTSDSDAKIAEQKEEKQECDKNIEVEDVKEERIKLGDSPSPPRKRLRSRSPVNRRSFNRRRRGNFPKFPRQPVPNVAFAPQFPAPMVPFPPQPFNPLFYPPGMGMMSQPPPPFFDRPLSPLRSIPSRSPPPPWRPFRPEEPLAQPQEVPHAQEVAPEVDHAQKKEIPFAEEENVGKSADSSPKNKPSVRERLGLKPSKTEPESKEKPKEPSPKKDEKPLDPVLEARKRKFESNEIKMKEGIIRLKPKEDNKPKEDPPSPPPPTPVAEPVSDTPPQKPARPKELDEFEELEKLLNEDALLEGEGDDIVLDPKVDDIFSDEDSTSDNEGRFKVKQQSDKKPPVLSFAKLVNGERREIKPEPLPDSPAKRRERRPGRPSERRRSRPRPPPTRRRRGPRRRRRRGQEKSPAKGRAPPKNERHVTTPMEKRFERKIEIKIKNPSKYERGGKLKFAKDAKEEKAPEKVKRKVEVEKEGDEEEAEPEIVVENDSGEEDDSAVSEGDLRAQLSKKRAEKLHRVPIEGVSSRLLQSALQGAVFKETKKKAKDQDISNSDGKLPVYLRLGIADAYKETKVKRKSRKRKNREVLEQVYYLLLRHYYTSQFRSM</sequence>
<feature type="compositionally biased region" description="Basic and acidic residues" evidence="1">
    <location>
        <begin position="193"/>
        <end position="205"/>
    </location>
</feature>
<feature type="region of interest" description="Disordered" evidence="1">
    <location>
        <begin position="514"/>
        <end position="720"/>
    </location>
</feature>